<dbReference type="HOGENOM" id="CLU_1866298_0_0_1"/>
<sequence>MGPRRRVTPSGTTSVRAPSGNSGSVSVSVSAAAPSGNASSSVSAPSGISSLVSGLSTITTDKVPEGGDLWALIILFLGVAVLLASGLYTAILAGQNEEELRSFLQNNWQGLDCGVGPLTIAETRMESGLLRKKMLWV</sequence>
<protein>
    <submittedName>
        <fullName evidence="3">BcPIE2</fullName>
    </submittedName>
</protein>
<gene>
    <name evidence="3" type="ORF">SBOR_6141</name>
</gene>
<evidence type="ECO:0000313" key="3">
    <source>
        <dbReference type="EMBL" id="ESZ93492.1"/>
    </source>
</evidence>
<dbReference type="AlphaFoldDB" id="W9C9R0"/>
<keyword evidence="2" id="KW-0472">Membrane</keyword>
<dbReference type="Proteomes" id="UP000019487">
    <property type="component" value="Unassembled WGS sequence"/>
</dbReference>
<evidence type="ECO:0000313" key="4">
    <source>
        <dbReference type="Proteomes" id="UP000019487"/>
    </source>
</evidence>
<keyword evidence="4" id="KW-1185">Reference proteome</keyword>
<dbReference type="STRING" id="1432307.W9C9R0"/>
<dbReference type="EMBL" id="AYSA01000314">
    <property type="protein sequence ID" value="ESZ93492.1"/>
    <property type="molecule type" value="Genomic_DNA"/>
</dbReference>
<accession>W9C9R0</accession>
<keyword evidence="2" id="KW-0812">Transmembrane</keyword>
<feature type="region of interest" description="Disordered" evidence="1">
    <location>
        <begin position="1"/>
        <end position="47"/>
    </location>
</feature>
<reference evidence="3 4" key="1">
    <citation type="journal article" date="2014" name="Genome Announc.">
        <title>Draft genome sequence of Sclerotinia borealis, a psychrophilic plant pathogenic fungus.</title>
        <authorList>
            <person name="Mardanov A.V."/>
            <person name="Beletsky A.V."/>
            <person name="Kadnikov V.V."/>
            <person name="Ignatov A.N."/>
            <person name="Ravin N.V."/>
        </authorList>
    </citation>
    <scope>NUCLEOTIDE SEQUENCE [LARGE SCALE GENOMIC DNA]</scope>
    <source>
        <strain evidence="4">F-4157</strain>
    </source>
</reference>
<feature type="transmembrane region" description="Helical" evidence="2">
    <location>
        <begin position="69"/>
        <end position="93"/>
    </location>
</feature>
<dbReference type="OrthoDB" id="10588674at2759"/>
<evidence type="ECO:0000256" key="1">
    <source>
        <dbReference type="SAM" id="MobiDB-lite"/>
    </source>
</evidence>
<proteinExistence type="predicted"/>
<comment type="caution">
    <text evidence="3">The sequence shown here is derived from an EMBL/GenBank/DDBJ whole genome shotgun (WGS) entry which is preliminary data.</text>
</comment>
<feature type="compositionally biased region" description="Low complexity" evidence="1">
    <location>
        <begin position="19"/>
        <end position="47"/>
    </location>
</feature>
<keyword evidence="2" id="KW-1133">Transmembrane helix</keyword>
<name>W9C9R0_SCLBF</name>
<organism evidence="3 4">
    <name type="scientific">Sclerotinia borealis (strain F-4128)</name>
    <dbReference type="NCBI Taxonomy" id="1432307"/>
    <lineage>
        <taxon>Eukaryota</taxon>
        <taxon>Fungi</taxon>
        <taxon>Dikarya</taxon>
        <taxon>Ascomycota</taxon>
        <taxon>Pezizomycotina</taxon>
        <taxon>Leotiomycetes</taxon>
        <taxon>Helotiales</taxon>
        <taxon>Sclerotiniaceae</taxon>
        <taxon>Sclerotinia</taxon>
    </lineage>
</organism>
<evidence type="ECO:0000256" key="2">
    <source>
        <dbReference type="SAM" id="Phobius"/>
    </source>
</evidence>